<dbReference type="OrthoDB" id="10019596at2759"/>
<dbReference type="InterPro" id="IPR016179">
    <property type="entry name" value="Insulin-like"/>
</dbReference>
<keyword evidence="3 6" id="KW-0964">Secreted</keyword>
<keyword evidence="10" id="KW-1185">Reference proteome</keyword>
<dbReference type="SUPFAM" id="SSF56994">
    <property type="entry name" value="Insulin-like"/>
    <property type="match status" value="1"/>
</dbReference>
<sequence>MFNLNYKCLIIILLTIYCVKSQSSHEFHHRKRCSRVLSDALSLLCGKIYNMPSASQFDDSNGPGIVEECCYHACSVSQLEKYCGNPTSNKSEQSQKDT</sequence>
<dbReference type="GO" id="GO:0005576">
    <property type="term" value="C:extracellular region"/>
    <property type="evidence" value="ECO:0007669"/>
    <property type="project" value="UniProtKB-SubCell"/>
</dbReference>
<dbReference type="GO" id="GO:0005179">
    <property type="term" value="F:hormone activity"/>
    <property type="evidence" value="ECO:0007669"/>
    <property type="project" value="InterPro"/>
</dbReference>
<dbReference type="AlphaFoldDB" id="A0A835CQV8"/>
<evidence type="ECO:0000256" key="2">
    <source>
        <dbReference type="ARBA" id="ARBA00009034"/>
    </source>
</evidence>
<name>A0A835CQV8_APHGI</name>
<dbReference type="InterPro" id="IPR036438">
    <property type="entry name" value="Insulin-like_sf"/>
</dbReference>
<dbReference type="Pfam" id="PF00049">
    <property type="entry name" value="Insulin"/>
    <property type="match status" value="1"/>
</dbReference>
<evidence type="ECO:0000256" key="5">
    <source>
        <dbReference type="ARBA" id="ARBA00022729"/>
    </source>
</evidence>
<comment type="caution">
    <text evidence="9">The sequence shown here is derived from an EMBL/GenBank/DDBJ whole genome shotgun (WGS) entry which is preliminary data.</text>
</comment>
<feature type="signal peptide" evidence="7">
    <location>
        <begin position="1"/>
        <end position="21"/>
    </location>
</feature>
<evidence type="ECO:0000259" key="8">
    <source>
        <dbReference type="SMART" id="SM00078"/>
    </source>
</evidence>
<dbReference type="PRINTS" id="PR00276">
    <property type="entry name" value="INSULINFAMLY"/>
</dbReference>
<dbReference type="PANTHER" id="PTHR46886:SF1">
    <property type="entry name" value="INSULIN-LIKE GROWTH FACTOR II"/>
    <property type="match status" value="1"/>
</dbReference>
<evidence type="ECO:0000313" key="9">
    <source>
        <dbReference type="EMBL" id="KAF7992194.1"/>
    </source>
</evidence>
<evidence type="ECO:0000256" key="7">
    <source>
        <dbReference type="SAM" id="SignalP"/>
    </source>
</evidence>
<dbReference type="CDD" id="cd04366">
    <property type="entry name" value="IlGF_insulin_bombyxin_like"/>
    <property type="match status" value="1"/>
</dbReference>
<proteinExistence type="inferred from homology"/>
<organism evidence="9 10">
    <name type="scientific">Aphidius gifuensis</name>
    <name type="common">Parasitoid wasp</name>
    <dbReference type="NCBI Taxonomy" id="684658"/>
    <lineage>
        <taxon>Eukaryota</taxon>
        <taxon>Metazoa</taxon>
        <taxon>Ecdysozoa</taxon>
        <taxon>Arthropoda</taxon>
        <taxon>Hexapoda</taxon>
        <taxon>Insecta</taxon>
        <taxon>Pterygota</taxon>
        <taxon>Neoptera</taxon>
        <taxon>Endopterygota</taxon>
        <taxon>Hymenoptera</taxon>
        <taxon>Apocrita</taxon>
        <taxon>Ichneumonoidea</taxon>
        <taxon>Braconidae</taxon>
        <taxon>Aphidiinae</taxon>
        <taxon>Aphidius</taxon>
    </lineage>
</organism>
<feature type="chain" id="PRO_5032804128" description="Insulin-like domain-containing protein" evidence="7">
    <location>
        <begin position="22"/>
        <end position="98"/>
    </location>
</feature>
<comment type="subcellular location">
    <subcellularLocation>
        <location evidence="1 6">Secreted</location>
    </subcellularLocation>
</comment>
<dbReference type="SMART" id="SM00078">
    <property type="entry name" value="IlGF"/>
    <property type="match status" value="1"/>
</dbReference>
<keyword evidence="5 7" id="KW-0732">Signal</keyword>
<evidence type="ECO:0000313" key="10">
    <source>
        <dbReference type="Proteomes" id="UP000639338"/>
    </source>
</evidence>
<evidence type="ECO:0000256" key="4">
    <source>
        <dbReference type="ARBA" id="ARBA00022685"/>
    </source>
</evidence>
<dbReference type="Gene3D" id="1.10.100.10">
    <property type="entry name" value="Insulin-like"/>
    <property type="match status" value="1"/>
</dbReference>
<dbReference type="EMBL" id="JACMRX010000003">
    <property type="protein sequence ID" value="KAF7992194.1"/>
    <property type="molecule type" value="Genomic_DNA"/>
</dbReference>
<reference evidence="9 10" key="1">
    <citation type="submission" date="2020-08" db="EMBL/GenBank/DDBJ databases">
        <title>Aphidius gifuensis genome sequencing and assembly.</title>
        <authorList>
            <person name="Du Z."/>
        </authorList>
    </citation>
    <scope>NUCLEOTIDE SEQUENCE [LARGE SCALE GENOMIC DNA]</scope>
    <source>
        <strain evidence="9">YNYX2018</strain>
        <tissue evidence="9">Adults</tissue>
    </source>
</reference>
<dbReference type="InterPro" id="IPR022352">
    <property type="entry name" value="Ins/IGF/rlx"/>
</dbReference>
<accession>A0A835CQV8</accession>
<evidence type="ECO:0000256" key="1">
    <source>
        <dbReference type="ARBA" id="ARBA00004613"/>
    </source>
</evidence>
<dbReference type="Proteomes" id="UP000639338">
    <property type="component" value="Unassembled WGS sequence"/>
</dbReference>
<keyword evidence="4" id="KW-0165">Cleavage on pair of basic residues</keyword>
<evidence type="ECO:0000256" key="3">
    <source>
        <dbReference type="ARBA" id="ARBA00022525"/>
    </source>
</evidence>
<feature type="domain" description="Insulin-like" evidence="8">
    <location>
        <begin position="30"/>
        <end position="83"/>
    </location>
</feature>
<evidence type="ECO:0000256" key="6">
    <source>
        <dbReference type="RuleBase" id="RU000406"/>
    </source>
</evidence>
<comment type="similarity">
    <text evidence="2 6">Belongs to the insulin family.</text>
</comment>
<protein>
    <recommendedName>
        <fullName evidence="8">Insulin-like domain-containing protein</fullName>
    </recommendedName>
</protein>
<dbReference type="PROSITE" id="PS00262">
    <property type="entry name" value="INSULIN"/>
    <property type="match status" value="1"/>
</dbReference>
<gene>
    <name evidence="9" type="ORF">HCN44_001519</name>
</gene>
<dbReference type="InterPro" id="IPR022353">
    <property type="entry name" value="Insulin_CS"/>
</dbReference>
<dbReference type="PANTHER" id="PTHR46886">
    <property type="entry name" value="INSULIN-LIKE GROWTH FACTOR II"/>
    <property type="match status" value="1"/>
</dbReference>